<feature type="domain" description="Myb-like" evidence="2">
    <location>
        <begin position="74"/>
        <end position="122"/>
    </location>
</feature>
<gene>
    <name evidence="3" type="ORF">CLODIP_2_CD06217</name>
</gene>
<dbReference type="AlphaFoldDB" id="A0A8S1DNI0"/>
<comment type="caution">
    <text evidence="3">The sequence shown here is derived from an EMBL/GenBank/DDBJ whole genome shotgun (WGS) entry which is preliminary data.</text>
</comment>
<evidence type="ECO:0000313" key="4">
    <source>
        <dbReference type="Proteomes" id="UP000494165"/>
    </source>
</evidence>
<keyword evidence="4" id="KW-1185">Reference proteome</keyword>
<dbReference type="Proteomes" id="UP000494165">
    <property type="component" value="Unassembled WGS sequence"/>
</dbReference>
<evidence type="ECO:0000256" key="1">
    <source>
        <dbReference type="SAM" id="MobiDB-lite"/>
    </source>
</evidence>
<evidence type="ECO:0000313" key="3">
    <source>
        <dbReference type="EMBL" id="CAB3382648.1"/>
    </source>
</evidence>
<reference evidence="3 4" key="1">
    <citation type="submission" date="2020-04" db="EMBL/GenBank/DDBJ databases">
        <authorList>
            <person name="Alioto T."/>
            <person name="Alioto T."/>
            <person name="Gomez Garrido J."/>
        </authorList>
    </citation>
    <scope>NUCLEOTIDE SEQUENCE [LARGE SCALE GENOMIC DNA]</scope>
</reference>
<dbReference type="CDD" id="cd00167">
    <property type="entry name" value="SANT"/>
    <property type="match status" value="1"/>
</dbReference>
<dbReference type="SMART" id="SM00717">
    <property type="entry name" value="SANT"/>
    <property type="match status" value="1"/>
</dbReference>
<name>A0A8S1DNI0_9INSE</name>
<organism evidence="3 4">
    <name type="scientific">Cloeon dipterum</name>
    <dbReference type="NCBI Taxonomy" id="197152"/>
    <lineage>
        <taxon>Eukaryota</taxon>
        <taxon>Metazoa</taxon>
        <taxon>Ecdysozoa</taxon>
        <taxon>Arthropoda</taxon>
        <taxon>Hexapoda</taxon>
        <taxon>Insecta</taxon>
        <taxon>Pterygota</taxon>
        <taxon>Palaeoptera</taxon>
        <taxon>Ephemeroptera</taxon>
        <taxon>Pisciforma</taxon>
        <taxon>Baetidae</taxon>
        <taxon>Cloeon</taxon>
    </lineage>
</organism>
<feature type="region of interest" description="Disordered" evidence="1">
    <location>
        <begin position="1"/>
        <end position="76"/>
    </location>
</feature>
<dbReference type="InterPro" id="IPR001005">
    <property type="entry name" value="SANT/Myb"/>
</dbReference>
<dbReference type="EMBL" id="CADEPI010000278">
    <property type="protein sequence ID" value="CAB3382648.1"/>
    <property type="molecule type" value="Genomic_DNA"/>
</dbReference>
<sequence length="467" mass="52259">MSDIIGFSISTSEESDSEAPVAHPQHTAEAPVAQSGIKRPRGRPIGATKKIRTREKSSMRLKSQQRSKEAASPTYEKFSKEEMNALLDCLKKHGTNLEELVKVLPGRSYSEIAKYLITCERKGREQRKTRKFSARLSTLQNLENWTAALHQTQSPFLMEELSMALNTISECEPHPPPELCEGIDFKKMYQYLALVTSGTPPCDMPAENMALLSASLDMVRHHRTELPFTKALHRQISELKSIDINSAMTPKPIKTYSRKNKQPIKVEGELINARLNPLKINEDLLTLSRDDVVHLPLKNEFKEKIRCAQGGSTLFFQSDGAPLERELVLNALRLEERPVNTIYRCTGEDVFVFLPFLERDSLQQVHFSSIVANPKPLAVVSVDVKAKKDSTLITSIIPASKLSKKVSQPNDETHVISIDSHRAAHGRPYLVHKLPVDPAISNIQYFPKLISGTIDSASEMSSQSGDD</sequence>
<evidence type="ECO:0000259" key="2">
    <source>
        <dbReference type="SMART" id="SM00717"/>
    </source>
</evidence>
<proteinExistence type="predicted"/>
<protein>
    <recommendedName>
        <fullName evidence="2">Myb-like domain-containing protein</fullName>
    </recommendedName>
</protein>
<accession>A0A8S1DNI0</accession>